<feature type="compositionally biased region" description="Basic and acidic residues" evidence="12">
    <location>
        <begin position="801"/>
        <end position="813"/>
    </location>
</feature>
<keyword evidence="4" id="KW-0597">Phosphoprotein</keyword>
<protein>
    <recommendedName>
        <fullName evidence="2">non-specific serine/threonine protein kinase</fullName>
        <ecNumber evidence="2">2.7.11.1</ecNumber>
    </recommendedName>
</protein>
<evidence type="ECO:0000313" key="15">
    <source>
        <dbReference type="Proteomes" id="UP000664169"/>
    </source>
</evidence>
<dbReference type="PROSITE" id="PS00108">
    <property type="entry name" value="PROTEIN_KINASE_ST"/>
    <property type="match status" value="1"/>
</dbReference>
<evidence type="ECO:0000256" key="10">
    <source>
        <dbReference type="ARBA" id="ARBA00048679"/>
    </source>
</evidence>
<evidence type="ECO:0000256" key="11">
    <source>
        <dbReference type="PROSITE-ProRule" id="PRU10141"/>
    </source>
</evidence>
<keyword evidence="5" id="KW-0808">Transferase</keyword>
<feature type="region of interest" description="Disordered" evidence="12">
    <location>
        <begin position="890"/>
        <end position="932"/>
    </location>
</feature>
<keyword evidence="6 11" id="KW-0547">Nucleotide-binding</keyword>
<dbReference type="GO" id="GO:0035556">
    <property type="term" value="P:intracellular signal transduction"/>
    <property type="evidence" value="ECO:0007669"/>
    <property type="project" value="TreeGrafter"/>
</dbReference>
<dbReference type="InterPro" id="IPR043024">
    <property type="entry name" value="KA1_sf_fungal"/>
</dbReference>
<feature type="region of interest" description="Disordered" evidence="12">
    <location>
        <begin position="685"/>
        <end position="766"/>
    </location>
</feature>
<evidence type="ECO:0000256" key="1">
    <source>
        <dbReference type="ARBA" id="ARBA00010791"/>
    </source>
</evidence>
<evidence type="ECO:0000256" key="5">
    <source>
        <dbReference type="ARBA" id="ARBA00022679"/>
    </source>
</evidence>
<evidence type="ECO:0000259" key="13">
    <source>
        <dbReference type="PROSITE" id="PS50011"/>
    </source>
</evidence>
<feature type="compositionally biased region" description="Polar residues" evidence="12">
    <location>
        <begin position="897"/>
        <end position="910"/>
    </location>
</feature>
<feature type="binding site" evidence="11">
    <location>
        <position position="117"/>
    </location>
    <ligand>
        <name>ATP</name>
        <dbReference type="ChEBI" id="CHEBI:30616"/>
    </ligand>
</feature>
<evidence type="ECO:0000256" key="2">
    <source>
        <dbReference type="ARBA" id="ARBA00012513"/>
    </source>
</evidence>
<accession>A0A8H3EPB4</accession>
<comment type="catalytic activity">
    <reaction evidence="10">
        <text>L-seryl-[protein] + ATP = O-phospho-L-seryl-[protein] + ADP + H(+)</text>
        <dbReference type="Rhea" id="RHEA:17989"/>
        <dbReference type="Rhea" id="RHEA-COMP:9863"/>
        <dbReference type="Rhea" id="RHEA-COMP:11604"/>
        <dbReference type="ChEBI" id="CHEBI:15378"/>
        <dbReference type="ChEBI" id="CHEBI:29999"/>
        <dbReference type="ChEBI" id="CHEBI:30616"/>
        <dbReference type="ChEBI" id="CHEBI:83421"/>
        <dbReference type="ChEBI" id="CHEBI:456216"/>
        <dbReference type="EC" id="2.7.11.1"/>
    </reaction>
</comment>
<dbReference type="InterPro" id="IPR008271">
    <property type="entry name" value="Ser/Thr_kinase_AS"/>
</dbReference>
<evidence type="ECO:0000256" key="6">
    <source>
        <dbReference type="ARBA" id="ARBA00022741"/>
    </source>
</evidence>
<dbReference type="Pfam" id="PF00069">
    <property type="entry name" value="Pkinase"/>
    <property type="match status" value="1"/>
</dbReference>
<feature type="region of interest" description="Disordered" evidence="12">
    <location>
        <begin position="798"/>
        <end position="847"/>
    </location>
</feature>
<keyword evidence="8 11" id="KW-0067">ATP-binding</keyword>
<evidence type="ECO:0000256" key="12">
    <source>
        <dbReference type="SAM" id="MobiDB-lite"/>
    </source>
</evidence>
<comment type="caution">
    <text evidence="14">The sequence shown here is derived from an EMBL/GenBank/DDBJ whole genome shotgun (WGS) entry which is preliminary data.</text>
</comment>
<dbReference type="InterPro" id="IPR000719">
    <property type="entry name" value="Prot_kinase_dom"/>
</dbReference>
<dbReference type="PROSITE" id="PS50011">
    <property type="entry name" value="PROTEIN_KINASE_DOM"/>
    <property type="match status" value="1"/>
</dbReference>
<dbReference type="PROSITE" id="PS00107">
    <property type="entry name" value="PROTEIN_KINASE_ATP"/>
    <property type="match status" value="1"/>
</dbReference>
<dbReference type="GO" id="GO:0004674">
    <property type="term" value="F:protein serine/threonine kinase activity"/>
    <property type="evidence" value="ECO:0007669"/>
    <property type="project" value="UniProtKB-KW"/>
</dbReference>
<proteinExistence type="inferred from homology"/>
<evidence type="ECO:0000256" key="3">
    <source>
        <dbReference type="ARBA" id="ARBA00022527"/>
    </source>
</evidence>
<dbReference type="InterPro" id="IPR031850">
    <property type="entry name" value="Fungal_KA1_dom"/>
</dbReference>
<feature type="compositionally biased region" description="Basic and acidic residues" evidence="12">
    <location>
        <begin position="735"/>
        <end position="749"/>
    </location>
</feature>
<dbReference type="Pfam" id="PF16797">
    <property type="entry name" value="Fungal_KA1"/>
    <property type="match status" value="1"/>
</dbReference>
<feature type="region of interest" description="Disordered" evidence="12">
    <location>
        <begin position="552"/>
        <end position="597"/>
    </location>
</feature>
<feature type="compositionally biased region" description="Polar residues" evidence="12">
    <location>
        <begin position="1143"/>
        <end position="1165"/>
    </location>
</feature>
<dbReference type="GO" id="GO:0005938">
    <property type="term" value="C:cell cortex"/>
    <property type="evidence" value="ECO:0007669"/>
    <property type="project" value="UniProtKB-ARBA"/>
</dbReference>
<feature type="region of interest" description="Disordered" evidence="12">
    <location>
        <begin position="995"/>
        <end position="1165"/>
    </location>
</feature>
<dbReference type="GO" id="GO:0005524">
    <property type="term" value="F:ATP binding"/>
    <property type="evidence" value="ECO:0007669"/>
    <property type="project" value="UniProtKB-UniRule"/>
</dbReference>
<comment type="similarity">
    <text evidence="1">Belongs to the protein kinase superfamily. CAMK Ser/Thr protein kinase family. NIM1 subfamily.</text>
</comment>
<feature type="compositionally biased region" description="Basic and acidic residues" evidence="12">
    <location>
        <begin position="8"/>
        <end position="18"/>
    </location>
</feature>
<sequence length="1322" mass="148087">MSEPQAGRSRDAHLKPEPETPIPPITLGRPFPSSPLLPYHHHESLQNQEDFQAQIADRRISNINTDPRVEPPGLVHSPRDIKRLVGPWNLGATLGTGSTGRVRKARHVQTGQIAAVKIMSKTEAASMRSTSVMQMDTKLAPGTRQAEGNFLPFGLEREIVIMKLIDHPNIVKLYDLWENRGEIYLVLEHVDGGELFNYVVERGRVNERDAFRIFRQLMSAVTYCHMFRVCHRDIKPENILVDRIGNIKLADFGMASREHVGGLNTSCGSPHYAPPEIANGDGYIGSQVDIWSCGVVLYVMLTGTLPFGNGLGMAELDTVLTEIMTTEPDYSSHITDLAYDLLVRMLRKNPSSRISAEDLWRHPLMKYYDEIAKSVPDKHRWIGGPPEPLTTDDCGPTMTRAEIDRDLLSGLCIFWHVVDPEEMINRLIEERPNYERVVYKNLYNFRKEQEEHYSGTDLEHTESDVHHVQRRPIRTQSRVTIMNGPGRMNSTSSTRPQSVIPRSGAARLPISVTSSRAELLGARRPHIEEYRHSAIPSSRSKFTIAEPPARSISLQATAGPSSHSSRRPSQKSQVTEKSYDPFRASSTAKRPAEAEHAKVTVLEDPSLSSRYGYVNYAASLRCPAIDQRQSEIMSVQSSPRSFVREIQGKNRSVRRYNPNVTSSWASTGMSTSSVRQFSVPAVKNRRIIRIATTKRREPPPPRPRNPTPLSKKQGYINDPFSKRQVSSSPTQSVAVKREAHHTTNEENGKKASSINPPNNSKRTSILWEERTRQASVELSELMDEVFSDEQLDSALWEEATEQQKQEEFVKRSFDLPGLRETGYSRPTPEVNTKKPEAPPPSENPPKLRSIYDADSVAELIKVKRSLEVRAVDLGTSSLDPVIGHLNRLLGERPTPASRRTASAPSPGQQHEQIRSLSPVMEEDEPRHVSSPIKGKHGILRRKKSTIRLVDDKTDLSLVPAPLKIKKKASLPFLGSSNAGASSSTLERIFKRNASQPHVGEDLQGLPSSAKRSNGKLTEHEQGESQGSKNWFRRSHASIGTNLDADDQDDNQENIRVEHPRSGTNTTSDDIPFRLPKRESTASKVVRFFTRQPKENRMQIALPGDDESNWYDSPSPKSTRSRRSTSRTGSQATIRTGRAHRADTLSSDQQRLSDFPQATSPHLFSPTLTRKPHFQPSAPTNLFARLFGIPSRQSAPTPYLICLHLPRINAINEIKIILRDWRRYGLFNIRVNKQSGTVHATVADDNTFGILPVAIVAAAHAVAVNGNAGGLSIVKVTAEWGNRSSFNQACESIEQVLRARNFVLTEKHIVSEMKKALRDWERL</sequence>
<feature type="compositionally biased region" description="Polar residues" evidence="12">
    <location>
        <begin position="488"/>
        <end position="497"/>
    </location>
</feature>
<dbReference type="InterPro" id="IPR011009">
    <property type="entry name" value="Kinase-like_dom_sf"/>
</dbReference>
<comment type="catalytic activity">
    <reaction evidence="9">
        <text>L-threonyl-[protein] + ATP = O-phospho-L-threonyl-[protein] + ADP + H(+)</text>
        <dbReference type="Rhea" id="RHEA:46608"/>
        <dbReference type="Rhea" id="RHEA-COMP:11060"/>
        <dbReference type="Rhea" id="RHEA-COMP:11605"/>
        <dbReference type="ChEBI" id="CHEBI:15378"/>
        <dbReference type="ChEBI" id="CHEBI:30013"/>
        <dbReference type="ChEBI" id="CHEBI:30616"/>
        <dbReference type="ChEBI" id="CHEBI:61977"/>
        <dbReference type="ChEBI" id="CHEBI:456216"/>
        <dbReference type="EC" id="2.7.11.1"/>
    </reaction>
</comment>
<evidence type="ECO:0000256" key="7">
    <source>
        <dbReference type="ARBA" id="ARBA00022777"/>
    </source>
</evidence>
<gene>
    <name evidence="14" type="ORF">GOMPHAMPRED_004752</name>
</gene>
<dbReference type="PANTHER" id="PTHR24346:SF110">
    <property type="entry name" value="NON-SPECIFIC SERINE_THREONINE PROTEIN KINASE"/>
    <property type="match status" value="1"/>
</dbReference>
<dbReference type="PANTHER" id="PTHR24346">
    <property type="entry name" value="MAP/MICROTUBULE AFFINITY-REGULATING KINASE"/>
    <property type="match status" value="1"/>
</dbReference>
<reference evidence="14" key="1">
    <citation type="submission" date="2021-03" db="EMBL/GenBank/DDBJ databases">
        <authorList>
            <person name="Tagirdzhanova G."/>
        </authorList>
    </citation>
    <scope>NUCLEOTIDE SEQUENCE</scope>
</reference>
<name>A0A8H3EPB4_9LECA</name>
<evidence type="ECO:0000313" key="14">
    <source>
        <dbReference type="EMBL" id="CAF9906501.1"/>
    </source>
</evidence>
<evidence type="ECO:0000256" key="8">
    <source>
        <dbReference type="ARBA" id="ARBA00022840"/>
    </source>
</evidence>
<dbReference type="InterPro" id="IPR017441">
    <property type="entry name" value="Protein_kinase_ATP_BS"/>
</dbReference>
<keyword evidence="15" id="KW-1185">Reference proteome</keyword>
<feature type="domain" description="Protein kinase" evidence="13">
    <location>
        <begin position="88"/>
        <end position="365"/>
    </location>
</feature>
<dbReference type="EMBL" id="CAJPDQ010000003">
    <property type="protein sequence ID" value="CAF9906501.1"/>
    <property type="molecule type" value="Genomic_DNA"/>
</dbReference>
<feature type="compositionally biased region" description="Polar residues" evidence="12">
    <location>
        <begin position="1005"/>
        <end position="1015"/>
    </location>
</feature>
<dbReference type="SUPFAM" id="SSF56112">
    <property type="entry name" value="Protein kinase-like (PK-like)"/>
    <property type="match status" value="1"/>
</dbReference>
<dbReference type="OrthoDB" id="504170at2759"/>
<feature type="compositionally biased region" description="Polar residues" evidence="12">
    <location>
        <begin position="750"/>
        <end position="763"/>
    </location>
</feature>
<feature type="region of interest" description="Disordered" evidence="12">
    <location>
        <begin position="481"/>
        <end position="505"/>
    </location>
</feature>
<keyword evidence="7" id="KW-0418">Kinase</keyword>
<dbReference type="FunFam" id="1.10.510.10:FF:000571">
    <property type="entry name" value="Maternal embryonic leucine zipper kinase"/>
    <property type="match status" value="1"/>
</dbReference>
<evidence type="ECO:0000256" key="9">
    <source>
        <dbReference type="ARBA" id="ARBA00047899"/>
    </source>
</evidence>
<dbReference type="Proteomes" id="UP000664169">
    <property type="component" value="Unassembled WGS sequence"/>
</dbReference>
<evidence type="ECO:0000256" key="4">
    <source>
        <dbReference type="ARBA" id="ARBA00022553"/>
    </source>
</evidence>
<feature type="compositionally biased region" description="Polar residues" evidence="12">
    <location>
        <begin position="723"/>
        <end position="733"/>
    </location>
</feature>
<keyword evidence="3" id="KW-0723">Serine/threonine-protein kinase</keyword>
<dbReference type="EC" id="2.7.11.1" evidence="2"/>
<dbReference type="Gene3D" id="3.30.310.220">
    <property type="entry name" value="Fungal kinase associated-1 domain"/>
    <property type="match status" value="1"/>
</dbReference>
<organism evidence="14 15">
    <name type="scientific">Gomphillus americanus</name>
    <dbReference type="NCBI Taxonomy" id="1940652"/>
    <lineage>
        <taxon>Eukaryota</taxon>
        <taxon>Fungi</taxon>
        <taxon>Dikarya</taxon>
        <taxon>Ascomycota</taxon>
        <taxon>Pezizomycotina</taxon>
        <taxon>Lecanoromycetes</taxon>
        <taxon>OSLEUM clade</taxon>
        <taxon>Ostropomycetidae</taxon>
        <taxon>Ostropales</taxon>
        <taxon>Graphidaceae</taxon>
        <taxon>Gomphilloideae</taxon>
        <taxon>Gomphillus</taxon>
    </lineage>
</organism>
<dbReference type="Gene3D" id="1.10.510.10">
    <property type="entry name" value="Transferase(Phosphotransferase) domain 1"/>
    <property type="match status" value="1"/>
</dbReference>
<feature type="region of interest" description="Disordered" evidence="12">
    <location>
        <begin position="1"/>
        <end position="39"/>
    </location>
</feature>
<dbReference type="SMART" id="SM00220">
    <property type="entry name" value="S_TKc"/>
    <property type="match status" value="1"/>
</dbReference>